<name>A0ABU9NTR7_9FLAO</name>
<reference evidence="1 2" key="1">
    <citation type="submission" date="2024-03" db="EMBL/GenBank/DDBJ databases">
        <title>Two novel species of the genus Flavobacterium exhibiting potentially degradation of complex polysaccharides.</title>
        <authorList>
            <person name="Lian X."/>
        </authorList>
    </citation>
    <scope>NUCLEOTIDE SEQUENCE [LARGE SCALE GENOMIC DNA]</scope>
    <source>
        <strain evidence="1 2">N6</strain>
    </source>
</reference>
<dbReference type="Proteomes" id="UP001468798">
    <property type="component" value="Unassembled WGS sequence"/>
</dbReference>
<sequence length="164" mass="18990">METITTTKADDILKALNEINKKIDQFEANNIKNISKLIDDKFQKNFLKAGSVETQKLSDELDFELKNIQLQNEIEKFRENKIDVQKLLLNKNIKNLSKIDQEILTKLDKISGDGRLLDRFLKSQEKDKNISFYNLVLNSLLSSSIFNIERKLIELAKIPEPVIP</sequence>
<organism evidence="1 2">
    <name type="scientific">Flavobacterium polysaccharolyticum</name>
    <dbReference type="NCBI Taxonomy" id="3133148"/>
    <lineage>
        <taxon>Bacteria</taxon>
        <taxon>Pseudomonadati</taxon>
        <taxon>Bacteroidota</taxon>
        <taxon>Flavobacteriia</taxon>
        <taxon>Flavobacteriales</taxon>
        <taxon>Flavobacteriaceae</taxon>
        <taxon>Flavobacterium</taxon>
    </lineage>
</organism>
<protein>
    <submittedName>
        <fullName evidence="1">Uncharacterized protein</fullName>
    </submittedName>
</protein>
<evidence type="ECO:0000313" key="2">
    <source>
        <dbReference type="Proteomes" id="UP001468798"/>
    </source>
</evidence>
<dbReference type="RefSeq" id="WP_342692517.1">
    <property type="nucleotide sequence ID" value="NZ_JBCGDP010000014.1"/>
</dbReference>
<accession>A0ABU9NTR7</accession>
<comment type="caution">
    <text evidence="1">The sequence shown here is derived from an EMBL/GenBank/DDBJ whole genome shotgun (WGS) entry which is preliminary data.</text>
</comment>
<gene>
    <name evidence="1" type="ORF">WFZ86_14050</name>
</gene>
<proteinExistence type="predicted"/>
<dbReference type="EMBL" id="JBCGDP010000014">
    <property type="protein sequence ID" value="MEM0577624.1"/>
    <property type="molecule type" value="Genomic_DNA"/>
</dbReference>
<evidence type="ECO:0000313" key="1">
    <source>
        <dbReference type="EMBL" id="MEM0577624.1"/>
    </source>
</evidence>
<keyword evidence="2" id="KW-1185">Reference proteome</keyword>